<feature type="region of interest" description="Disordered" evidence="1">
    <location>
        <begin position="473"/>
        <end position="501"/>
    </location>
</feature>
<sequence length="501" mass="54100">MADGRALPGSFLYADDSSTRLLCAAAHLEEDFALETAVELTEDRLEALGPSLGLGLVAVARHARAAVRRTTVRDALLSGLLVVLAGCVYLGGYGIQVQRGELLGRSLAGIAGTFAAAWAVVLVTERRARARALELVTDRTPPEALAPPLDPAVEARLHEQEQTNVVPYHESAERDSPFVGSGVEVQSRVWQPIDVSTPAKSSSGGDPLTAVPFDVIALHAFVAEEMGGIAGLEGLRAHERLYVLGTRVQYAGQELLPDQLRRPRAVVPPERVRTGLARPGAGMRTYLCLERAGEGGRVVATLFLRARLQHPSLTWEVAAYVVPPLRTDFERVRTLSVDVLGRWWTLFTFTGRGFLPALFRSPARLLGKGAGRAARGLRLWWQRWTIDKRHIEFDYGATDSIRAKAGDWQRVGFSERTDAVDFLQRLQQGVLTATERFLKAHNIDTTSFDQAQQVINHHSYTFQGPIHGPGNYGAGGSVVMGGTGPSGAPGGPGPSPAPAKP</sequence>
<gene>
    <name evidence="3" type="ORF">QEZ40_000909</name>
</gene>
<accession>A0ABT7GRZ0</accession>
<evidence type="ECO:0000313" key="3">
    <source>
        <dbReference type="EMBL" id="MDK9496374.1"/>
    </source>
</evidence>
<organism evidence="3 4">
    <name type="scientific">Streptomyces katrae</name>
    <dbReference type="NCBI Taxonomy" id="68223"/>
    <lineage>
        <taxon>Bacteria</taxon>
        <taxon>Bacillati</taxon>
        <taxon>Actinomycetota</taxon>
        <taxon>Actinomycetes</taxon>
        <taxon>Kitasatosporales</taxon>
        <taxon>Streptomycetaceae</taxon>
        <taxon>Streptomyces</taxon>
    </lineage>
</organism>
<dbReference type="RefSeq" id="WP_285341927.1">
    <property type="nucleotide sequence ID" value="NZ_JASITI010000012.1"/>
</dbReference>
<evidence type="ECO:0000256" key="1">
    <source>
        <dbReference type="SAM" id="MobiDB-lite"/>
    </source>
</evidence>
<comment type="caution">
    <text evidence="3">The sequence shown here is derived from an EMBL/GenBank/DDBJ whole genome shotgun (WGS) entry which is preliminary data.</text>
</comment>
<evidence type="ECO:0008006" key="5">
    <source>
        <dbReference type="Google" id="ProtNLM"/>
    </source>
</evidence>
<keyword evidence="2" id="KW-1133">Transmembrane helix</keyword>
<reference evidence="3 4" key="1">
    <citation type="submission" date="2023-05" db="EMBL/GenBank/DDBJ databases">
        <title>Sequencing and Assembly of Streptomyces sp. NP73.</title>
        <authorList>
            <person name="Konwar A.N."/>
            <person name="Saikia K."/>
            <person name="Thakur D."/>
        </authorList>
    </citation>
    <scope>NUCLEOTIDE SEQUENCE [LARGE SCALE GENOMIC DNA]</scope>
    <source>
        <strain evidence="3 4">NP73</strain>
    </source>
</reference>
<name>A0ABT7GRZ0_9ACTN</name>
<feature type="transmembrane region" description="Helical" evidence="2">
    <location>
        <begin position="75"/>
        <end position="96"/>
    </location>
</feature>
<feature type="compositionally biased region" description="Pro residues" evidence="1">
    <location>
        <begin position="491"/>
        <end position="501"/>
    </location>
</feature>
<proteinExistence type="predicted"/>
<evidence type="ECO:0000256" key="2">
    <source>
        <dbReference type="SAM" id="Phobius"/>
    </source>
</evidence>
<feature type="transmembrane region" description="Helical" evidence="2">
    <location>
        <begin position="102"/>
        <end position="123"/>
    </location>
</feature>
<feature type="compositionally biased region" description="Gly residues" evidence="1">
    <location>
        <begin position="473"/>
        <end position="490"/>
    </location>
</feature>
<keyword evidence="4" id="KW-1185">Reference proteome</keyword>
<dbReference type="EMBL" id="JASITI010000012">
    <property type="protein sequence ID" value="MDK9496374.1"/>
    <property type="molecule type" value="Genomic_DNA"/>
</dbReference>
<keyword evidence="2" id="KW-0472">Membrane</keyword>
<protein>
    <recommendedName>
        <fullName evidence="5">Aromatic ring-opening dioxygenase LigA</fullName>
    </recommendedName>
</protein>
<dbReference type="Proteomes" id="UP001223390">
    <property type="component" value="Unassembled WGS sequence"/>
</dbReference>
<keyword evidence="2" id="KW-0812">Transmembrane</keyword>
<evidence type="ECO:0000313" key="4">
    <source>
        <dbReference type="Proteomes" id="UP001223390"/>
    </source>
</evidence>